<dbReference type="InterPro" id="IPR035929">
    <property type="entry name" value="CoaB-like_sf"/>
</dbReference>
<evidence type="ECO:0000259" key="6">
    <source>
        <dbReference type="Pfam" id="PF04127"/>
    </source>
</evidence>
<comment type="function">
    <text evidence="4">Catalyzes two steps in the biosynthesis of coenzyme A. In the first step cysteine is conjugated to 4'-phosphopantothenate to form 4-phosphopantothenoylcysteine, in the latter compound is decarboxylated to form 4'-phosphopantotheine.</text>
</comment>
<gene>
    <name evidence="3" type="primary">coaBC</name>
    <name evidence="7" type="ORF">LAV01_00920</name>
</gene>
<dbReference type="GO" id="GO:0004633">
    <property type="term" value="F:phosphopantothenoylcysteine decarboxylase activity"/>
    <property type="evidence" value="ECO:0007669"/>
    <property type="project" value="UniProtKB-UniRule"/>
</dbReference>
<accession>A0A510WXX3</accession>
<keyword evidence="1 3" id="KW-0210">Decarboxylase</keyword>
<feature type="binding site" evidence="3">
    <location>
        <position position="295"/>
    </location>
    <ligand>
        <name>CTP</name>
        <dbReference type="ChEBI" id="CHEBI:37563"/>
    </ligand>
</feature>
<evidence type="ECO:0000313" key="8">
    <source>
        <dbReference type="Proteomes" id="UP000321722"/>
    </source>
</evidence>
<dbReference type="InterPro" id="IPR007085">
    <property type="entry name" value="DNA/pantothenate-metab_flavo_C"/>
</dbReference>
<name>A0A510WXX3_9LACO</name>
<keyword evidence="3 4" id="KW-0436">Ligase</keyword>
<dbReference type="PANTHER" id="PTHR14359">
    <property type="entry name" value="HOMO-OLIGOMERIC FLAVIN CONTAINING CYS DECARBOXYLASE FAMILY"/>
    <property type="match status" value="1"/>
</dbReference>
<comment type="cofactor">
    <cofactor evidence="3">
        <name>Mg(2+)</name>
        <dbReference type="ChEBI" id="CHEBI:18420"/>
    </cofactor>
</comment>
<sequence>MVSDLFSCINKRWGEEMALKGKKIAVYVTGGIASYKVASFVRLLIKAKAEVRVAMTAAATSFISPLTMATLSKNPVLTNFNDAEQRGEFIPHIEIARWADLSIVIPATADIIGKMANGIADDLVLSALTATAKDKFVVPAMNDEMWANPAVQRNVHQLKADGIHVMEPVTGFLAEGYAGKGRMPEPQAVLEWIEKQTNDQPLRGIKVLVTAGGTQEPIDPVRFIGNHSSGKMGIALAENAALQGADVTLIAGMVTVDLPTNVNVIRIQTFADLQTKLMEEFPQNDVLIMAAAVSDYHVEQPDDQKIKANANQQVQLTLKRNPNLLRMLGNQKHRQVLVGFAAETDHLLQNATAELEDKKVDMIVANDVSRNDIGFGSDQNAGYILQPHQKPIKVSKVSKQVFAQKILNEVEKLLRKEEG</sequence>
<dbReference type="UniPathway" id="UPA00241">
    <property type="reaction ID" value="UER00353"/>
</dbReference>
<feature type="domain" description="DNA/pantothenate metabolism flavoprotein C-terminal" evidence="6">
    <location>
        <begin position="202"/>
        <end position="412"/>
    </location>
</feature>
<dbReference type="GO" id="GO:0004632">
    <property type="term" value="F:phosphopantothenate--cysteine ligase activity"/>
    <property type="evidence" value="ECO:0007669"/>
    <property type="project" value="UniProtKB-UniRule"/>
</dbReference>
<protein>
    <recommendedName>
        <fullName evidence="3">Coenzyme A biosynthesis bifunctional protein CoaBC</fullName>
    </recommendedName>
    <alternativeName>
        <fullName evidence="3">DNA/pantothenate metabolism flavoprotein</fullName>
    </alternativeName>
    <alternativeName>
        <fullName evidence="3">Phosphopantothenoylcysteine synthetase/decarboxylase</fullName>
        <shortName evidence="3">PPCS-PPCDC</shortName>
    </alternativeName>
    <domain>
        <recommendedName>
            <fullName evidence="3">Phosphopantothenoylcysteine decarboxylase</fullName>
            <shortName evidence="3">PPC decarboxylase</shortName>
            <shortName evidence="3">PPC-DC</shortName>
            <ecNumber evidence="3">4.1.1.36</ecNumber>
        </recommendedName>
        <alternativeName>
            <fullName evidence="3">CoaC</fullName>
        </alternativeName>
    </domain>
    <domain>
        <recommendedName>
            <fullName evidence="3">Phosphopantothenate--cysteine ligase</fullName>
            <ecNumber evidence="3">6.3.2.5</ecNumber>
        </recommendedName>
        <alternativeName>
            <fullName evidence="3">CoaB</fullName>
        </alternativeName>
        <alternativeName>
            <fullName evidence="3">Phosphopantothenoylcysteine synthetase</fullName>
            <shortName evidence="3">PPC synthetase</shortName>
            <shortName evidence="3">PPC-S</shortName>
        </alternativeName>
    </domain>
</protein>
<feature type="region of interest" description="Phosphopantothenoylcysteine decarboxylase" evidence="3">
    <location>
        <begin position="1"/>
        <end position="206"/>
    </location>
</feature>
<comment type="caution">
    <text evidence="3">Lacks conserved residue(s) required for the propagation of feature annotation.</text>
</comment>
<dbReference type="EC" id="4.1.1.36" evidence="3"/>
<comment type="cofactor">
    <cofactor evidence="3">
        <name>FMN</name>
        <dbReference type="ChEBI" id="CHEBI:58210"/>
    </cofactor>
    <text evidence="3">Binds 1 FMN per subunit.</text>
</comment>
<dbReference type="InterPro" id="IPR036551">
    <property type="entry name" value="Flavin_trans-like"/>
</dbReference>
<comment type="catalytic activity">
    <reaction evidence="3 4">
        <text>N-[(R)-4-phosphopantothenoyl]-L-cysteine + H(+) = (R)-4'-phosphopantetheine + CO2</text>
        <dbReference type="Rhea" id="RHEA:16793"/>
        <dbReference type="ChEBI" id="CHEBI:15378"/>
        <dbReference type="ChEBI" id="CHEBI:16526"/>
        <dbReference type="ChEBI" id="CHEBI:59458"/>
        <dbReference type="ChEBI" id="CHEBI:61723"/>
        <dbReference type="EC" id="4.1.1.36"/>
    </reaction>
</comment>
<dbReference type="GO" id="GO:0015941">
    <property type="term" value="P:pantothenate catabolic process"/>
    <property type="evidence" value="ECO:0007669"/>
    <property type="project" value="InterPro"/>
</dbReference>
<comment type="catalytic activity">
    <reaction evidence="3 4">
        <text>(R)-4'-phosphopantothenate + L-cysteine + CTP = N-[(R)-4-phosphopantothenoyl]-L-cysteine + CMP + diphosphate + H(+)</text>
        <dbReference type="Rhea" id="RHEA:19397"/>
        <dbReference type="ChEBI" id="CHEBI:10986"/>
        <dbReference type="ChEBI" id="CHEBI:15378"/>
        <dbReference type="ChEBI" id="CHEBI:33019"/>
        <dbReference type="ChEBI" id="CHEBI:35235"/>
        <dbReference type="ChEBI" id="CHEBI:37563"/>
        <dbReference type="ChEBI" id="CHEBI:59458"/>
        <dbReference type="ChEBI" id="CHEBI:60377"/>
        <dbReference type="EC" id="6.3.2.5"/>
    </reaction>
</comment>
<comment type="pathway">
    <text evidence="3 4">Cofactor biosynthesis; coenzyme A biosynthesis; CoA from (R)-pantothenate: step 2/5.</text>
</comment>
<evidence type="ECO:0000256" key="2">
    <source>
        <dbReference type="ARBA" id="ARBA00023239"/>
    </source>
</evidence>
<dbReference type="EMBL" id="BJUI01000001">
    <property type="protein sequence ID" value="GEK41260.1"/>
    <property type="molecule type" value="Genomic_DNA"/>
</dbReference>
<comment type="similarity">
    <text evidence="3 4">In the C-terminal section; belongs to the PPC synthetase family.</text>
</comment>
<comment type="similarity">
    <text evidence="3 4">In the N-terminal section; belongs to the HFCD (homo-oligomeric flavin containing Cys decarboxylase) superfamily.</text>
</comment>
<comment type="function">
    <text evidence="3">Catalyzes two sequential steps in the biosynthesis of coenzyme A. In the first step cysteine is conjugated to 4'-phosphopantothenate to form 4-phosphopantothenoylcysteine. In the second step the latter compound is decarboxylated to form 4'-phosphopantotheine.</text>
</comment>
<keyword evidence="2 3" id="KW-0456">Lyase</keyword>
<comment type="pathway">
    <text evidence="3 4">Cofactor biosynthesis; coenzyme A biosynthesis; CoA from (R)-pantothenate: step 3/5.</text>
</comment>
<dbReference type="PANTHER" id="PTHR14359:SF6">
    <property type="entry name" value="PHOSPHOPANTOTHENOYLCYSTEINE DECARBOXYLASE"/>
    <property type="match status" value="1"/>
</dbReference>
<dbReference type="NCBIfam" id="TIGR00521">
    <property type="entry name" value="coaBC_dfp"/>
    <property type="match status" value="1"/>
</dbReference>
<keyword evidence="3" id="KW-0511">Multifunctional enzyme</keyword>
<keyword evidence="3 4" id="KW-0285">Flavoprotein</keyword>
<dbReference type="AlphaFoldDB" id="A0A510WXX3"/>
<feature type="binding site" evidence="3">
    <location>
        <position position="305"/>
    </location>
    <ligand>
        <name>CTP</name>
        <dbReference type="ChEBI" id="CHEBI:37563"/>
    </ligand>
</feature>
<dbReference type="GO" id="GO:0010181">
    <property type="term" value="F:FMN binding"/>
    <property type="evidence" value="ECO:0007669"/>
    <property type="project" value="UniProtKB-UniRule"/>
</dbReference>
<evidence type="ECO:0000256" key="4">
    <source>
        <dbReference type="RuleBase" id="RU364078"/>
    </source>
</evidence>
<dbReference type="HAMAP" id="MF_02225">
    <property type="entry name" value="CoaBC"/>
    <property type="match status" value="1"/>
</dbReference>
<dbReference type="GO" id="GO:0071513">
    <property type="term" value="C:phosphopantothenoylcysteine decarboxylase complex"/>
    <property type="evidence" value="ECO:0007669"/>
    <property type="project" value="TreeGrafter"/>
</dbReference>
<dbReference type="EC" id="6.3.2.5" evidence="3"/>
<keyword evidence="3" id="KW-0460">Magnesium</keyword>
<dbReference type="SUPFAM" id="SSF102645">
    <property type="entry name" value="CoaB-like"/>
    <property type="match status" value="1"/>
</dbReference>
<reference evidence="7 8" key="1">
    <citation type="submission" date="2019-07" db="EMBL/GenBank/DDBJ databases">
        <title>Whole genome shotgun sequence of Lactobacillus aviarius subsp. aviarius NBRC 102162.</title>
        <authorList>
            <person name="Hosoyama A."/>
            <person name="Uohara A."/>
            <person name="Ohji S."/>
            <person name="Ichikawa N."/>
        </authorList>
    </citation>
    <scope>NUCLEOTIDE SEQUENCE [LARGE SCALE GENOMIC DNA]</scope>
    <source>
        <strain evidence="7 8">NBRC 102162</strain>
    </source>
</reference>
<organism evidence="7 8">
    <name type="scientific">Ligilactobacillus aviarius</name>
    <dbReference type="NCBI Taxonomy" id="1606"/>
    <lineage>
        <taxon>Bacteria</taxon>
        <taxon>Bacillati</taxon>
        <taxon>Bacillota</taxon>
        <taxon>Bacilli</taxon>
        <taxon>Lactobacillales</taxon>
        <taxon>Lactobacillaceae</taxon>
        <taxon>Ligilactobacillus</taxon>
    </lineage>
</organism>
<evidence type="ECO:0000313" key="7">
    <source>
        <dbReference type="EMBL" id="GEK41260.1"/>
    </source>
</evidence>
<keyword evidence="8" id="KW-1185">Reference proteome</keyword>
<dbReference type="InterPro" id="IPR005252">
    <property type="entry name" value="CoaBC"/>
</dbReference>
<dbReference type="SUPFAM" id="SSF52507">
    <property type="entry name" value="Homo-oligomeric flavin-containing Cys decarboxylases, HFCD"/>
    <property type="match status" value="1"/>
</dbReference>
<evidence type="ECO:0000256" key="3">
    <source>
        <dbReference type="HAMAP-Rule" id="MF_02225"/>
    </source>
</evidence>
<feature type="binding site" evidence="3">
    <location>
        <position position="340"/>
    </location>
    <ligand>
        <name>CTP</name>
        <dbReference type="ChEBI" id="CHEBI:37563"/>
    </ligand>
</feature>
<dbReference type="Proteomes" id="UP000321722">
    <property type="component" value="Unassembled WGS sequence"/>
</dbReference>
<comment type="caution">
    <text evidence="7">The sequence shown here is derived from an EMBL/GenBank/DDBJ whole genome shotgun (WGS) entry which is preliminary data.</text>
</comment>
<dbReference type="InterPro" id="IPR003382">
    <property type="entry name" value="Flavoprotein"/>
</dbReference>
<evidence type="ECO:0000256" key="1">
    <source>
        <dbReference type="ARBA" id="ARBA00022793"/>
    </source>
</evidence>
<proteinExistence type="inferred from homology"/>
<dbReference type="Gene3D" id="3.40.50.1950">
    <property type="entry name" value="Flavin prenyltransferase-like"/>
    <property type="match status" value="1"/>
</dbReference>
<dbReference type="GO" id="GO:0046872">
    <property type="term" value="F:metal ion binding"/>
    <property type="evidence" value="ECO:0007669"/>
    <property type="project" value="UniProtKB-KW"/>
</dbReference>
<dbReference type="Pfam" id="PF02441">
    <property type="entry name" value="Flavoprotein"/>
    <property type="match status" value="1"/>
</dbReference>
<feature type="binding site" evidence="3">
    <location>
        <position position="358"/>
    </location>
    <ligand>
        <name>CTP</name>
        <dbReference type="ChEBI" id="CHEBI:37563"/>
    </ligand>
</feature>
<dbReference type="Gene3D" id="3.40.50.10300">
    <property type="entry name" value="CoaB-like"/>
    <property type="match status" value="1"/>
</dbReference>
<dbReference type="Pfam" id="PF04127">
    <property type="entry name" value="DFP"/>
    <property type="match status" value="1"/>
</dbReference>
<feature type="domain" description="Flavoprotein" evidence="5">
    <location>
        <begin position="22"/>
        <end position="195"/>
    </location>
</feature>
<keyword evidence="3 4" id="KW-0288">FMN</keyword>
<keyword evidence="3" id="KW-0479">Metal-binding</keyword>
<evidence type="ECO:0000259" key="5">
    <source>
        <dbReference type="Pfam" id="PF02441"/>
    </source>
</evidence>
<feature type="region of interest" description="Phosphopantothenate--cysteine ligase" evidence="3">
    <location>
        <begin position="207"/>
        <end position="419"/>
    </location>
</feature>
<dbReference type="GO" id="GO:0015937">
    <property type="term" value="P:coenzyme A biosynthetic process"/>
    <property type="evidence" value="ECO:0007669"/>
    <property type="project" value="UniProtKB-UniRule"/>
</dbReference>